<evidence type="ECO:0000256" key="4">
    <source>
        <dbReference type="ARBA" id="ARBA00022741"/>
    </source>
</evidence>
<dbReference type="GO" id="GO:0004642">
    <property type="term" value="F:phosphoribosylformylglycinamidine synthase activity"/>
    <property type="evidence" value="ECO:0007669"/>
    <property type="project" value="UniProtKB-UniRule"/>
</dbReference>
<organism evidence="12">
    <name type="scientific">uncultured Acidobacteriota bacterium</name>
    <dbReference type="NCBI Taxonomy" id="171953"/>
    <lineage>
        <taxon>Bacteria</taxon>
        <taxon>Pseudomonadati</taxon>
        <taxon>Acidobacteriota</taxon>
        <taxon>environmental samples</taxon>
    </lineage>
</organism>
<feature type="binding site" evidence="8">
    <location>
        <position position="88"/>
    </location>
    <ligand>
        <name>Mg(2+)</name>
        <dbReference type="ChEBI" id="CHEBI:18420"/>
        <label>1</label>
    </ligand>
</feature>
<dbReference type="GO" id="GO:0000287">
    <property type="term" value="F:magnesium ion binding"/>
    <property type="evidence" value="ECO:0007669"/>
    <property type="project" value="UniProtKB-UniRule"/>
</dbReference>
<comment type="similarity">
    <text evidence="8">Belongs to the FGAMS family.</text>
</comment>
<comment type="caution">
    <text evidence="8">Lacks conserved residue(s) required for the propagation of feature annotation.</text>
</comment>
<evidence type="ECO:0000256" key="2">
    <source>
        <dbReference type="ARBA" id="ARBA00022598"/>
    </source>
</evidence>
<dbReference type="GO" id="GO:0006189">
    <property type="term" value="P:'de novo' IMP biosynthetic process"/>
    <property type="evidence" value="ECO:0007669"/>
    <property type="project" value="UniProtKB-UniRule"/>
</dbReference>
<feature type="binding site" evidence="8">
    <location>
        <begin position="89"/>
        <end position="92"/>
    </location>
    <ligand>
        <name>substrate</name>
    </ligand>
</feature>
<dbReference type="InterPro" id="IPR010918">
    <property type="entry name" value="PurM-like_C_dom"/>
</dbReference>
<feature type="domain" description="PurM-like C-terminal" evidence="10">
    <location>
        <begin position="197"/>
        <end position="349"/>
    </location>
</feature>
<evidence type="ECO:0000256" key="3">
    <source>
        <dbReference type="ARBA" id="ARBA00022723"/>
    </source>
</evidence>
<dbReference type="Gene3D" id="3.90.650.10">
    <property type="entry name" value="PurM-like C-terminal domain"/>
    <property type="match status" value="2"/>
</dbReference>
<feature type="binding site" evidence="8">
    <location>
        <position position="235"/>
    </location>
    <ligand>
        <name>substrate</name>
    </ligand>
</feature>
<dbReference type="HAMAP" id="MF_00420">
    <property type="entry name" value="PurL_2"/>
    <property type="match status" value="1"/>
</dbReference>
<dbReference type="GO" id="GO:0005524">
    <property type="term" value="F:ATP binding"/>
    <property type="evidence" value="ECO:0007669"/>
    <property type="project" value="UniProtKB-UniRule"/>
</dbReference>
<dbReference type="FunFam" id="3.30.1330.10:FF:000004">
    <property type="entry name" value="Phosphoribosylformylglycinamidine synthase subunit PurL"/>
    <property type="match status" value="1"/>
</dbReference>
<comment type="subcellular location">
    <subcellularLocation>
        <location evidence="8">Cytoplasm</location>
    </subcellularLocation>
</comment>
<evidence type="ECO:0000259" key="10">
    <source>
        <dbReference type="Pfam" id="PF02769"/>
    </source>
</evidence>
<comment type="catalytic activity">
    <reaction evidence="8">
        <text>N(2)-formyl-N(1)-(5-phospho-beta-D-ribosyl)glycinamide + L-glutamine + ATP + H2O = 2-formamido-N(1)-(5-O-phospho-beta-D-ribosyl)acetamidine + L-glutamate + ADP + phosphate + H(+)</text>
        <dbReference type="Rhea" id="RHEA:17129"/>
        <dbReference type="ChEBI" id="CHEBI:15377"/>
        <dbReference type="ChEBI" id="CHEBI:15378"/>
        <dbReference type="ChEBI" id="CHEBI:29985"/>
        <dbReference type="ChEBI" id="CHEBI:30616"/>
        <dbReference type="ChEBI" id="CHEBI:43474"/>
        <dbReference type="ChEBI" id="CHEBI:58359"/>
        <dbReference type="ChEBI" id="CHEBI:147286"/>
        <dbReference type="ChEBI" id="CHEBI:147287"/>
        <dbReference type="ChEBI" id="CHEBI:456216"/>
        <dbReference type="EC" id="6.3.5.3"/>
    </reaction>
</comment>
<dbReference type="InterPro" id="IPR036676">
    <property type="entry name" value="PurM-like_C_sf"/>
</dbReference>
<keyword evidence="2 8" id="KW-0436">Ligase</keyword>
<keyword evidence="5 8" id="KW-0658">Purine biosynthesis</keyword>
<dbReference type="GO" id="GO:0005737">
    <property type="term" value="C:cytoplasm"/>
    <property type="evidence" value="ECO:0007669"/>
    <property type="project" value="UniProtKB-SubCell"/>
</dbReference>
<dbReference type="EMBL" id="AY281356">
    <property type="protein sequence ID" value="AAP58590.1"/>
    <property type="molecule type" value="Genomic_DNA"/>
</dbReference>
<comment type="pathway">
    <text evidence="8">Purine metabolism; IMP biosynthesis via de novo pathway; 5-amino-1-(5-phospho-D-ribosyl)imidazole from N(2)-formyl-N(1)-(5-phospho-D-ribosyl)glycinamide: step 1/2.</text>
</comment>
<feature type="domain" description="PurM-like N-terminal" evidence="9">
    <location>
        <begin position="69"/>
        <end position="184"/>
    </location>
</feature>
<evidence type="ECO:0000256" key="7">
    <source>
        <dbReference type="ARBA" id="ARBA00022842"/>
    </source>
</evidence>
<dbReference type="InterPro" id="IPR016188">
    <property type="entry name" value="PurM-like_N"/>
</dbReference>
<keyword evidence="4 8" id="KW-0547">Nucleotide-binding</keyword>
<feature type="active site" description="Proton acceptor" evidence="8">
    <location>
        <position position="90"/>
    </location>
</feature>
<feature type="domain" description="PurM-like N-terminal" evidence="9">
    <location>
        <begin position="437"/>
        <end position="552"/>
    </location>
</feature>
<sequence>MTISDDVLARHGVTRDEYARIVEMLGREPSMTELGIFSVMWSEHCSYKSSRVHLRTLPTTGPRVLQGPGENAGAVDIGEGLAAVFKIESHNHPSFIEPYQGAATGVGGIIRDIFTMGARPIALLDSLRFGSLDDPAVRRTMAGVVAGIGGYGNSIGIPTVGGEIGFDESYTGNPLVNVFCLGIARTDEIITASASGAGNPVYYVGAKTGRDGIHGATMASAEFDETSAEKRPAVQVGDPFMEKLLLEACLEVMKTDALVGIQDMGAAGLTCSTCEMGSRGGAGVEIDVSLVPQRETGMTPYEIMLSESQERMLLVAKKGREAEVERIFEKWDLHAVPIGVVTTDGKMRVKERGIVVAEIPNAALTDEAPVYHRPMTEPAYLKEAQRLDITALGPAPEPSEVFTRLLASPGIASKRWVYTQYDHMVRTNTLVLPGMGAGVVRVKGTSRALALSTDCNGRFVYLDPFAGAQLAVAEASRNVACAGAEPIGATNCLNFGNPERPEIMWQFAKAVEGMGAACRALGIPITGGNVSLYNETDGRAVLPTPVLGVVGLLERAETAVTRAFKADGDVVVVLGESFAELGGSEYLKAVHGLIRGMPPSLDLAREAALQRLLVKGATQGLIRSAHDCAEGGLAVTLAECCFDTGMGVDIDLGAVTGAAPGLDAVTALFGESASRVVVSVTRAQESALLALASAEGVPAQPVGRVEGSRIRLAVGGRVQIDERLEDAEYEWATAIDRRFARVRAIA</sequence>
<reference evidence="12" key="1">
    <citation type="journal article" date="2003" name="Mol. Microbiol.">
        <title>Acidobacteria form a coherent but highly diverse group within the bacterial domain: evidence from environmental genomics.</title>
        <authorList>
            <person name="Quaiser A."/>
            <person name="Ochsenreiter T."/>
            <person name="Lanz C."/>
            <person name="Schuster S.C."/>
            <person name="Treusch A.H."/>
            <person name="Eck J."/>
            <person name="Schleper C."/>
        </authorList>
    </citation>
    <scope>NUCLEOTIDE SEQUENCE</scope>
</reference>
<feature type="binding site" evidence="8">
    <location>
        <position position="47"/>
    </location>
    <ligand>
        <name>ATP</name>
        <dbReference type="ChEBI" id="CHEBI:30616"/>
    </ligand>
</feature>
<feature type="binding site" evidence="8">
    <location>
        <position position="86"/>
    </location>
    <ligand>
        <name>ATP</name>
        <dbReference type="ChEBI" id="CHEBI:30616"/>
    </ligand>
</feature>
<dbReference type="Pfam" id="PF18072">
    <property type="entry name" value="FGAR-AT_linker"/>
    <property type="match status" value="1"/>
</dbReference>
<feature type="binding site" evidence="8">
    <location>
        <position position="528"/>
    </location>
    <ligand>
        <name>ATP</name>
        <dbReference type="ChEBI" id="CHEBI:30616"/>
    </ligand>
</feature>
<evidence type="ECO:0000256" key="8">
    <source>
        <dbReference type="HAMAP-Rule" id="MF_00420"/>
    </source>
</evidence>
<keyword evidence="7 8" id="KW-0460">Magnesium</keyword>
<dbReference type="NCBIfam" id="TIGR01736">
    <property type="entry name" value="FGAM_synth_II"/>
    <property type="match status" value="1"/>
</dbReference>
<dbReference type="Pfam" id="PF00586">
    <property type="entry name" value="AIRS"/>
    <property type="match status" value="2"/>
</dbReference>
<evidence type="ECO:0000256" key="1">
    <source>
        <dbReference type="ARBA" id="ARBA00022490"/>
    </source>
</evidence>
<protein>
    <recommendedName>
        <fullName evidence="8">Phosphoribosylformylglycinamidine synthase subunit PurL</fullName>
        <shortName evidence="8">FGAM synthase</shortName>
        <ecNumber evidence="8">6.3.5.3</ecNumber>
    </recommendedName>
    <alternativeName>
        <fullName evidence="8">Formylglycinamide ribonucleotide amidotransferase subunit II</fullName>
        <shortName evidence="8">FGAR amidotransferase II</shortName>
        <shortName evidence="8">FGAR-AT II</shortName>
    </alternativeName>
    <alternativeName>
        <fullName evidence="8">Glutamine amidotransferase PurL</fullName>
    </alternativeName>
    <alternativeName>
        <fullName evidence="8">Phosphoribosylformylglycinamidine synthase subunit II</fullName>
    </alternativeName>
</protein>
<dbReference type="Gene3D" id="3.30.1330.10">
    <property type="entry name" value="PurM-like, N-terminal domain"/>
    <property type="match status" value="2"/>
</dbReference>
<keyword evidence="6 8" id="KW-0067">ATP-binding</keyword>
<dbReference type="InterPro" id="IPR036921">
    <property type="entry name" value="PurM-like_N_sf"/>
</dbReference>
<dbReference type="PIRSF" id="PIRSF001587">
    <property type="entry name" value="FGAM_synthase_II"/>
    <property type="match status" value="1"/>
</dbReference>
<gene>
    <name evidence="8" type="primary">purL</name>
</gene>
<dbReference type="InterPro" id="IPR041609">
    <property type="entry name" value="PurL_linker"/>
</dbReference>
<feature type="binding site" evidence="8">
    <location>
        <position position="531"/>
    </location>
    <ligand>
        <name>substrate</name>
    </ligand>
</feature>
<evidence type="ECO:0000256" key="6">
    <source>
        <dbReference type="ARBA" id="ARBA00022840"/>
    </source>
</evidence>
<dbReference type="InterPro" id="IPR010074">
    <property type="entry name" value="PRibForGlyAmidine_synth_PurL"/>
</dbReference>
<proteinExistence type="inferred from homology"/>
<feature type="binding site" evidence="8">
    <location>
        <begin position="307"/>
        <end position="309"/>
    </location>
    <ligand>
        <name>substrate</name>
    </ligand>
</feature>
<dbReference type="SUPFAM" id="SSF56042">
    <property type="entry name" value="PurM C-terminal domain-like"/>
    <property type="match status" value="2"/>
</dbReference>
<keyword evidence="1 8" id="KW-0963">Cytoplasm</keyword>
<feature type="active site" evidence="8">
    <location>
        <position position="44"/>
    </location>
</feature>
<dbReference type="NCBIfam" id="NF002290">
    <property type="entry name" value="PRK01213.1"/>
    <property type="match status" value="1"/>
</dbReference>
<feature type="binding site" evidence="8">
    <location>
        <position position="111"/>
    </location>
    <ligand>
        <name>substrate</name>
    </ligand>
</feature>
<evidence type="ECO:0000313" key="12">
    <source>
        <dbReference type="EMBL" id="AAP58590.1"/>
    </source>
</evidence>
<feature type="binding site" evidence="8">
    <location>
        <position position="263"/>
    </location>
    <ligand>
        <name>Mg(2+)</name>
        <dbReference type="ChEBI" id="CHEBI:18420"/>
        <label>2</label>
    </ligand>
</feature>
<comment type="subunit">
    <text evidence="8">Monomer. Part of the FGAM synthase complex composed of 1 PurL, 1 PurQ and 2 PurS subunits.</text>
</comment>
<dbReference type="CDD" id="cd02203">
    <property type="entry name" value="PurL_repeat1"/>
    <property type="match status" value="1"/>
</dbReference>
<keyword evidence="3 8" id="KW-0479">Metal-binding</keyword>
<dbReference type="AlphaFoldDB" id="Q7X2X4"/>
<comment type="function">
    <text evidence="8">Part of the phosphoribosylformylglycinamidine synthase complex involved in the purines biosynthetic pathway. Catalyzes the ATP-dependent conversion of formylglycinamide ribonucleotide (FGAR) and glutamine to yield formylglycinamidine ribonucleotide (FGAM) and glutamate. The FGAM synthase complex is composed of three subunits. PurQ produces an ammonia molecule by converting glutamine to glutamate. PurL transfers the ammonia molecule to FGAR to form FGAM in an ATP-dependent manner. PurS interacts with PurQ and PurL and is thought to assist in the transfer of the ammonia molecule from PurQ to PurL.</text>
</comment>
<dbReference type="Pfam" id="PF02769">
    <property type="entry name" value="AIRS_C"/>
    <property type="match status" value="2"/>
</dbReference>
<evidence type="ECO:0000259" key="11">
    <source>
        <dbReference type="Pfam" id="PF18072"/>
    </source>
</evidence>
<accession>Q7X2X4</accession>
<dbReference type="UniPathway" id="UPA00074">
    <property type="reaction ID" value="UER00128"/>
</dbReference>
<evidence type="ECO:0000256" key="5">
    <source>
        <dbReference type="ARBA" id="ARBA00022755"/>
    </source>
</evidence>
<feature type="binding site" evidence="8">
    <location>
        <position position="529"/>
    </location>
    <ligand>
        <name>Mg(2+)</name>
        <dbReference type="ChEBI" id="CHEBI:18420"/>
        <label>1</label>
    </ligand>
</feature>
<dbReference type="PANTHER" id="PTHR43555:SF1">
    <property type="entry name" value="PHOSPHORIBOSYLFORMYLGLYCINAMIDINE SYNTHASE SUBUNIT PURL"/>
    <property type="match status" value="1"/>
</dbReference>
<feature type="binding site" evidence="8">
    <location>
        <position position="491"/>
    </location>
    <ligand>
        <name>ATP</name>
        <dbReference type="ChEBI" id="CHEBI:30616"/>
    </ligand>
</feature>
<feature type="domain" description="PurM-like C-terminal" evidence="10">
    <location>
        <begin position="567"/>
        <end position="709"/>
    </location>
</feature>
<dbReference type="PANTHER" id="PTHR43555">
    <property type="entry name" value="PHOSPHORIBOSYLFORMYLGLYCINAMIDINE SYNTHASE SUBUNIT PURL"/>
    <property type="match status" value="1"/>
</dbReference>
<feature type="domain" description="Phosphoribosylformylglycinamidine synthase linker" evidence="11">
    <location>
        <begin position="11"/>
        <end position="48"/>
    </location>
</feature>
<name>Q7X2X4_9BACT</name>
<dbReference type="SUPFAM" id="SSF55326">
    <property type="entry name" value="PurM N-terminal domain-like"/>
    <property type="match status" value="2"/>
</dbReference>
<feature type="binding site" evidence="8">
    <location>
        <position position="112"/>
    </location>
    <ligand>
        <name>Mg(2+)</name>
        <dbReference type="ChEBI" id="CHEBI:18420"/>
        <label>2</label>
    </ligand>
</feature>
<dbReference type="EC" id="6.3.5.3" evidence="8"/>
<evidence type="ECO:0000259" key="9">
    <source>
        <dbReference type="Pfam" id="PF00586"/>
    </source>
</evidence>
<dbReference type="CDD" id="cd02204">
    <property type="entry name" value="PurL_repeat2"/>
    <property type="match status" value="1"/>
</dbReference>